<reference evidence="2" key="1">
    <citation type="journal article" date="2019" name="Int. J. Syst. Evol. Microbiol.">
        <title>The Global Catalogue of Microorganisms (GCM) 10K type strain sequencing project: providing services to taxonomists for standard genome sequencing and annotation.</title>
        <authorList>
            <consortium name="The Broad Institute Genomics Platform"/>
            <consortium name="The Broad Institute Genome Sequencing Center for Infectious Disease"/>
            <person name="Wu L."/>
            <person name="Ma J."/>
        </authorList>
    </citation>
    <scope>NUCLEOTIDE SEQUENCE [LARGE SCALE GENOMIC DNA]</scope>
    <source>
        <strain evidence="2">KCTC 42087</strain>
    </source>
</reference>
<keyword evidence="2" id="KW-1185">Reference proteome</keyword>
<dbReference type="Proteomes" id="UP001596074">
    <property type="component" value="Unassembled WGS sequence"/>
</dbReference>
<sequence>MHRRKVCRLELARRHPDGTVPTDEERLRDFYVFRDFPHFAQVYRAVNELVRDPEDVATLVLGTARDLAAQTFAVLRQLTVHIITIALARRDFRREGLPAIVSRSGGRGRSGLVR</sequence>
<gene>
    <name evidence="1" type="ORF">ACFPZN_01815</name>
</gene>
<evidence type="ECO:0000313" key="2">
    <source>
        <dbReference type="Proteomes" id="UP001596074"/>
    </source>
</evidence>
<dbReference type="EMBL" id="JBHSON010000002">
    <property type="protein sequence ID" value="MFC5744344.1"/>
    <property type="molecule type" value="Genomic_DNA"/>
</dbReference>
<organism evidence="1 2">
    <name type="scientific">Actinomadura rugatobispora</name>
    <dbReference type="NCBI Taxonomy" id="1994"/>
    <lineage>
        <taxon>Bacteria</taxon>
        <taxon>Bacillati</taxon>
        <taxon>Actinomycetota</taxon>
        <taxon>Actinomycetes</taxon>
        <taxon>Streptosporangiales</taxon>
        <taxon>Thermomonosporaceae</taxon>
        <taxon>Actinomadura</taxon>
    </lineage>
</organism>
<protein>
    <submittedName>
        <fullName evidence="1">Uncharacterized protein</fullName>
    </submittedName>
</protein>
<evidence type="ECO:0000313" key="1">
    <source>
        <dbReference type="EMBL" id="MFC5744344.1"/>
    </source>
</evidence>
<name>A0ABW0ZRW9_9ACTN</name>
<comment type="caution">
    <text evidence="1">The sequence shown here is derived from an EMBL/GenBank/DDBJ whole genome shotgun (WGS) entry which is preliminary data.</text>
</comment>
<dbReference type="RefSeq" id="WP_378279423.1">
    <property type="nucleotide sequence ID" value="NZ_JBHSON010000002.1"/>
</dbReference>
<proteinExistence type="predicted"/>
<accession>A0ABW0ZRW9</accession>